<dbReference type="Proteomes" id="UP000178720">
    <property type="component" value="Unassembled WGS sequence"/>
</dbReference>
<comment type="similarity">
    <text evidence="2">Belongs to the SAICAR synthetase family.</text>
</comment>
<evidence type="ECO:0000256" key="3">
    <source>
        <dbReference type="ARBA" id="ARBA00012217"/>
    </source>
</evidence>
<keyword evidence="7" id="KW-0067">ATP-binding</keyword>
<dbReference type="SMART" id="SM01001">
    <property type="entry name" value="AIRC"/>
    <property type="match status" value="1"/>
</dbReference>
<dbReference type="EMBL" id="MEWV01000019">
    <property type="protein sequence ID" value="OGC87977.1"/>
    <property type="molecule type" value="Genomic_DNA"/>
</dbReference>
<dbReference type="SUPFAM" id="SSF56104">
    <property type="entry name" value="SAICAR synthase-like"/>
    <property type="match status" value="1"/>
</dbReference>
<dbReference type="InterPro" id="IPR000031">
    <property type="entry name" value="PurE_dom"/>
</dbReference>
<dbReference type="Pfam" id="PF00731">
    <property type="entry name" value="AIRC"/>
    <property type="match status" value="1"/>
</dbReference>
<evidence type="ECO:0000256" key="5">
    <source>
        <dbReference type="ARBA" id="ARBA00022741"/>
    </source>
</evidence>
<keyword evidence="6" id="KW-0658">Purine biosynthesis</keyword>
<evidence type="ECO:0000313" key="10">
    <source>
        <dbReference type="EMBL" id="OGC87977.1"/>
    </source>
</evidence>
<dbReference type="GO" id="GO:0004639">
    <property type="term" value="F:phosphoribosylaminoimidazolesuccinocarboxamide synthase activity"/>
    <property type="evidence" value="ECO:0007669"/>
    <property type="project" value="UniProtKB-EC"/>
</dbReference>
<comment type="pathway">
    <text evidence="1">Purine metabolism; IMP biosynthesis via de novo pathway; 5-amino-1-(5-phospho-D-ribosyl)imidazole-4-carboxamide from 5-amino-1-(5-phospho-D-ribosyl)imidazole-4-carboxylate: step 1/2.</text>
</comment>
<comment type="catalytic activity">
    <reaction evidence="8">
        <text>5-amino-1-(5-phospho-D-ribosyl)imidazole-4-carboxylate + L-aspartate + ATP = (2S)-2-[5-amino-1-(5-phospho-beta-D-ribosyl)imidazole-4-carboxamido]succinate + ADP + phosphate + 2 H(+)</text>
        <dbReference type="Rhea" id="RHEA:22628"/>
        <dbReference type="ChEBI" id="CHEBI:15378"/>
        <dbReference type="ChEBI" id="CHEBI:29991"/>
        <dbReference type="ChEBI" id="CHEBI:30616"/>
        <dbReference type="ChEBI" id="CHEBI:43474"/>
        <dbReference type="ChEBI" id="CHEBI:58443"/>
        <dbReference type="ChEBI" id="CHEBI:77657"/>
        <dbReference type="ChEBI" id="CHEBI:456216"/>
        <dbReference type="EC" id="6.3.2.6"/>
    </reaction>
</comment>
<evidence type="ECO:0000259" key="9">
    <source>
        <dbReference type="SMART" id="SM01001"/>
    </source>
</evidence>
<dbReference type="Gene3D" id="3.40.50.1970">
    <property type="match status" value="1"/>
</dbReference>
<evidence type="ECO:0000256" key="6">
    <source>
        <dbReference type="ARBA" id="ARBA00022755"/>
    </source>
</evidence>
<dbReference type="EC" id="6.3.2.6" evidence="3"/>
<dbReference type="GO" id="GO:0005524">
    <property type="term" value="F:ATP binding"/>
    <property type="evidence" value="ECO:0007669"/>
    <property type="project" value="UniProtKB-KW"/>
</dbReference>
<dbReference type="SUPFAM" id="SSF52255">
    <property type="entry name" value="N5-CAIR mutase (phosphoribosylaminoimidazole carboxylase, PurE)"/>
    <property type="match status" value="1"/>
</dbReference>
<evidence type="ECO:0000256" key="7">
    <source>
        <dbReference type="ARBA" id="ARBA00022840"/>
    </source>
</evidence>
<name>A0A1F4Y1X5_9BACT</name>
<organism evidence="10 11">
    <name type="scientific">Candidatus Adlerbacteria bacterium RIFCSPHIGHO2_02_FULL_54_18</name>
    <dbReference type="NCBI Taxonomy" id="1797241"/>
    <lineage>
        <taxon>Bacteria</taxon>
        <taxon>Candidatus Adleribacteriota</taxon>
    </lineage>
</organism>
<proteinExistence type="inferred from homology"/>
<dbReference type="Pfam" id="PF01259">
    <property type="entry name" value="SAICAR_synt"/>
    <property type="match status" value="1"/>
</dbReference>
<protein>
    <recommendedName>
        <fullName evidence="3">phosphoribosylaminoimidazolesuccinocarboxamide synthase</fullName>
        <ecNumber evidence="3">6.3.2.6</ecNumber>
    </recommendedName>
</protein>
<dbReference type="InterPro" id="IPR028923">
    <property type="entry name" value="SAICAR_synt/ADE2_N"/>
</dbReference>
<dbReference type="GO" id="GO:0005737">
    <property type="term" value="C:cytoplasm"/>
    <property type="evidence" value="ECO:0007669"/>
    <property type="project" value="TreeGrafter"/>
</dbReference>
<keyword evidence="5" id="KW-0547">Nucleotide-binding</keyword>
<dbReference type="AlphaFoldDB" id="A0A1F4Y1X5"/>
<dbReference type="GO" id="GO:0006189">
    <property type="term" value="P:'de novo' IMP biosynthetic process"/>
    <property type="evidence" value="ECO:0007669"/>
    <property type="project" value="UniProtKB-UniPathway"/>
</dbReference>
<gene>
    <name evidence="10" type="ORF">A3D70_02005</name>
</gene>
<evidence type="ECO:0000256" key="8">
    <source>
        <dbReference type="ARBA" id="ARBA00048475"/>
    </source>
</evidence>
<comment type="caution">
    <text evidence="10">The sequence shown here is derived from an EMBL/GenBank/DDBJ whole genome shotgun (WGS) entry which is preliminary data.</text>
</comment>
<evidence type="ECO:0000256" key="1">
    <source>
        <dbReference type="ARBA" id="ARBA00004672"/>
    </source>
</evidence>
<dbReference type="PANTHER" id="PTHR43700">
    <property type="entry name" value="PHOSPHORIBOSYLAMINOIMIDAZOLE-SUCCINOCARBOXAMIDE SYNTHASE"/>
    <property type="match status" value="1"/>
</dbReference>
<dbReference type="Gene3D" id="3.30.470.20">
    <property type="entry name" value="ATP-grasp fold, B domain"/>
    <property type="match status" value="1"/>
</dbReference>
<evidence type="ECO:0000313" key="11">
    <source>
        <dbReference type="Proteomes" id="UP000178720"/>
    </source>
</evidence>
<keyword evidence="4" id="KW-0436">Ligase</keyword>
<feature type="domain" description="PurE" evidence="9">
    <location>
        <begin position="221"/>
        <end position="358"/>
    </location>
</feature>
<accession>A0A1F4Y1X5</accession>
<evidence type="ECO:0000256" key="2">
    <source>
        <dbReference type="ARBA" id="ARBA00010190"/>
    </source>
</evidence>
<reference evidence="10 11" key="1">
    <citation type="journal article" date="2016" name="Nat. Commun.">
        <title>Thousands of microbial genomes shed light on interconnected biogeochemical processes in an aquifer system.</title>
        <authorList>
            <person name="Anantharaman K."/>
            <person name="Brown C.T."/>
            <person name="Hug L.A."/>
            <person name="Sharon I."/>
            <person name="Castelle C.J."/>
            <person name="Probst A.J."/>
            <person name="Thomas B.C."/>
            <person name="Singh A."/>
            <person name="Wilkins M.J."/>
            <person name="Karaoz U."/>
            <person name="Brodie E.L."/>
            <person name="Williams K.H."/>
            <person name="Hubbard S.S."/>
            <person name="Banfield J.F."/>
        </authorList>
    </citation>
    <scope>NUCLEOTIDE SEQUENCE [LARGE SCALE GENOMIC DNA]</scope>
</reference>
<dbReference type="PANTHER" id="PTHR43700:SF1">
    <property type="entry name" value="PHOSPHORIBOSYLAMINOIMIDAZOLE-SUCCINOCARBOXAMIDE SYNTHASE"/>
    <property type="match status" value="1"/>
</dbReference>
<sequence length="386" mass="42437">MYPVEFIGRICITGSVLGEYQQTGKVYGAELPAGLQDGDELPSILDTPTTKAEEGHDEPLDAATIRGQYPEETRLLIRMFGLISAAAREKGILFVDSKVEMGLDTQGNLTVGDEIGTPDSSRFWDFAEWQKSRKAKERKAPPPFDKQLVRAWGIEQGLNQSDQFDPEKPADVARAHQLVVPDALISATTQTYRYIFWRLTGMTVEDYFERHLGVALPRRRKILAIVFGSESDIALLDGALVPVYRGNAERVETHVISCHRNLSALRFFVERECRGADVVVATGGLAFALPGVLDALIHESGRKVPVIGVALGKEGSEELNAAQFSISYLPGKPVVMDEINGRVYTGAEGFRAACDRALNGELPPPKVRIEKPPQFNIVAASLFQSR</sequence>
<evidence type="ECO:0000256" key="4">
    <source>
        <dbReference type="ARBA" id="ARBA00022598"/>
    </source>
</evidence>
<dbReference type="UniPathway" id="UPA00074">
    <property type="reaction ID" value="UER00131"/>
</dbReference>